<gene>
    <name evidence="2" type="ORF">ERS852492_00498</name>
</gene>
<dbReference type="Proteomes" id="UP000095780">
    <property type="component" value="Unassembled WGS sequence"/>
</dbReference>
<organism evidence="2 3">
    <name type="scientific">Lachnospira eligens</name>
    <dbReference type="NCBI Taxonomy" id="39485"/>
    <lineage>
        <taxon>Bacteria</taxon>
        <taxon>Bacillati</taxon>
        <taxon>Bacillota</taxon>
        <taxon>Clostridia</taxon>
        <taxon>Lachnospirales</taxon>
        <taxon>Lachnospiraceae</taxon>
        <taxon>Lachnospira</taxon>
    </lineage>
</organism>
<dbReference type="PANTHER" id="PTHR34700">
    <property type="entry name" value="POTASSIUM BINDING PROTEIN KBP"/>
    <property type="match status" value="1"/>
</dbReference>
<dbReference type="InterPro" id="IPR052196">
    <property type="entry name" value="Bact_Kbp"/>
</dbReference>
<accession>A0A174Z375</accession>
<name>A0A174Z375_9FIRM</name>
<dbReference type="InterPro" id="IPR036779">
    <property type="entry name" value="LysM_dom_sf"/>
</dbReference>
<dbReference type="CDD" id="cd00118">
    <property type="entry name" value="LysM"/>
    <property type="match status" value="1"/>
</dbReference>
<dbReference type="AlphaFoldDB" id="A0A174Z375"/>
<dbReference type="PROSITE" id="PS51782">
    <property type="entry name" value="LYSM"/>
    <property type="match status" value="1"/>
</dbReference>
<feature type="domain" description="LysM" evidence="1">
    <location>
        <begin position="45"/>
        <end position="92"/>
    </location>
</feature>
<proteinExistence type="predicted"/>
<dbReference type="InterPro" id="IPR018392">
    <property type="entry name" value="LysM"/>
</dbReference>
<dbReference type="PANTHER" id="PTHR34700:SF4">
    <property type="entry name" value="PHAGE-LIKE ELEMENT PBSX PROTEIN XKDP"/>
    <property type="match status" value="1"/>
</dbReference>
<evidence type="ECO:0000259" key="1">
    <source>
        <dbReference type="PROSITE" id="PS51782"/>
    </source>
</evidence>
<evidence type="ECO:0000313" key="2">
    <source>
        <dbReference type="EMBL" id="CUQ80412.1"/>
    </source>
</evidence>
<dbReference type="RefSeq" id="WP_055285948.1">
    <property type="nucleotide sequence ID" value="NZ_CABIXW010000001.1"/>
</dbReference>
<dbReference type="Gene3D" id="3.10.350.10">
    <property type="entry name" value="LysM domain"/>
    <property type="match status" value="1"/>
</dbReference>
<dbReference type="SMART" id="SM00257">
    <property type="entry name" value="LysM"/>
    <property type="match status" value="1"/>
</dbReference>
<dbReference type="Pfam" id="PF01476">
    <property type="entry name" value="LysM"/>
    <property type="match status" value="1"/>
</dbReference>
<sequence length="92" mass="10367">MKCKFCGAEVKLGERCQYCGSVAEAFYYKPEEPPEVVGKNLTDQKEYTVQKGDSLWRIAQRFYGNGAACYALAHRNGIKNPDLIYPGQVLKI</sequence>
<evidence type="ECO:0000313" key="3">
    <source>
        <dbReference type="Proteomes" id="UP000095780"/>
    </source>
</evidence>
<dbReference type="EMBL" id="CZBV01000001">
    <property type="protein sequence ID" value="CUQ80412.1"/>
    <property type="molecule type" value="Genomic_DNA"/>
</dbReference>
<reference evidence="2 3" key="1">
    <citation type="submission" date="2015-09" db="EMBL/GenBank/DDBJ databases">
        <authorList>
            <consortium name="Pathogen Informatics"/>
        </authorList>
    </citation>
    <scope>NUCLEOTIDE SEQUENCE [LARGE SCALE GENOMIC DNA]</scope>
    <source>
        <strain evidence="2 3">2789STDY5834878</strain>
    </source>
</reference>
<dbReference type="SUPFAM" id="SSF54106">
    <property type="entry name" value="LysM domain"/>
    <property type="match status" value="1"/>
</dbReference>
<protein>
    <submittedName>
        <fullName evidence="2">LysM domain/BON superfamily protein</fullName>
    </submittedName>
</protein>